<dbReference type="Proteomes" id="UP000283644">
    <property type="component" value="Unassembled WGS sequence"/>
</dbReference>
<dbReference type="Pfam" id="PF02470">
    <property type="entry name" value="MlaD"/>
    <property type="match status" value="1"/>
</dbReference>
<name>A0A417Y6J4_9ACTN</name>
<protein>
    <submittedName>
        <fullName evidence="4">MCE family protein</fullName>
    </submittedName>
</protein>
<gene>
    <name evidence="4" type="ORF">D0Z08_03880</name>
</gene>
<dbReference type="InterPro" id="IPR005693">
    <property type="entry name" value="Mce"/>
</dbReference>
<reference evidence="4 5" key="1">
    <citation type="submission" date="2018-09" db="EMBL/GenBank/DDBJ databases">
        <title>Genome sequencing of Nocardioides immobilis CCTCC AB 2017083 for comparison to Nocardioides silvaticus.</title>
        <authorList>
            <person name="Li C."/>
            <person name="Wang G."/>
        </authorList>
    </citation>
    <scope>NUCLEOTIDE SEQUENCE [LARGE SCALE GENOMIC DNA]</scope>
    <source>
        <strain evidence="4 5">CCTCC AB 2017083</strain>
    </source>
</reference>
<evidence type="ECO:0000313" key="5">
    <source>
        <dbReference type="Proteomes" id="UP000283644"/>
    </source>
</evidence>
<evidence type="ECO:0000259" key="3">
    <source>
        <dbReference type="Pfam" id="PF11887"/>
    </source>
</evidence>
<feature type="compositionally biased region" description="Polar residues" evidence="1">
    <location>
        <begin position="388"/>
        <end position="397"/>
    </location>
</feature>
<keyword evidence="5" id="KW-1185">Reference proteome</keyword>
<evidence type="ECO:0000313" key="4">
    <source>
        <dbReference type="EMBL" id="RHW28141.1"/>
    </source>
</evidence>
<dbReference type="Pfam" id="PF11887">
    <property type="entry name" value="Mce4_CUP1"/>
    <property type="match status" value="1"/>
</dbReference>
<dbReference type="OrthoDB" id="4516955at2"/>
<dbReference type="PROSITE" id="PS51257">
    <property type="entry name" value="PROKAR_LIPOPROTEIN"/>
    <property type="match status" value="1"/>
</dbReference>
<feature type="domain" description="Mce/MlaD" evidence="2">
    <location>
        <begin position="36"/>
        <end position="106"/>
    </location>
</feature>
<organism evidence="4 5">
    <name type="scientific">Nocardioides immobilis</name>
    <dbReference type="NCBI Taxonomy" id="2049295"/>
    <lineage>
        <taxon>Bacteria</taxon>
        <taxon>Bacillati</taxon>
        <taxon>Actinomycetota</taxon>
        <taxon>Actinomycetes</taxon>
        <taxon>Propionibacteriales</taxon>
        <taxon>Nocardioidaceae</taxon>
        <taxon>Nocardioides</taxon>
    </lineage>
</organism>
<dbReference type="InterPro" id="IPR003399">
    <property type="entry name" value="Mce/MlaD"/>
</dbReference>
<proteinExistence type="predicted"/>
<dbReference type="GO" id="GO:0005576">
    <property type="term" value="C:extracellular region"/>
    <property type="evidence" value="ECO:0007669"/>
    <property type="project" value="TreeGrafter"/>
</dbReference>
<accession>A0A417Y6J4</accession>
<dbReference type="EMBL" id="QXGH01000010">
    <property type="protein sequence ID" value="RHW28141.1"/>
    <property type="molecule type" value="Genomic_DNA"/>
</dbReference>
<dbReference type="PANTHER" id="PTHR33371:SF4">
    <property type="entry name" value="INTERMEMBRANE PHOSPHOLIPID TRANSPORT SYSTEM BINDING PROTEIN MLAD"/>
    <property type="match status" value="1"/>
</dbReference>
<evidence type="ECO:0000259" key="2">
    <source>
        <dbReference type="Pfam" id="PF02470"/>
    </source>
</evidence>
<dbReference type="RefSeq" id="WP_118922879.1">
    <property type="nucleotide sequence ID" value="NZ_QXGH01000010.1"/>
</dbReference>
<dbReference type="InterPro" id="IPR024516">
    <property type="entry name" value="Mce_C"/>
</dbReference>
<sequence>MREHLRKYSKAIKVGVAVAVVLACGAFALADPGSMRVTVYFAQFKGIYVGDDVTALGVPIGTVQSVEPEADRVKVVIEIDSDHPVPSDVRAAVVAPSLVSVRSIVLGPIGTIDSGESPLQDGATIPVSRTAIPVEWDDIKDQLVELSTALGPTGANKDGATSDLISATAGFLEGNGASLNSTIADVSEAMSTLADNSGDLFATVRNLQVFVTAIKGSDAQVRLFNQRLAQVASILHSDRFALEGALTGLHQAFEEVNAFVRNNRDLTVSTLRELRTTTSMLAGNRQQIADILQAAPIGLSNFYRILDPRGSTGTLITGALAANNLQAPAQIICGALLAAGGDRSACQEALGPLLKYFAMNGPPVGIGGFTNNDAGDGGVADPGDGNTLDGTTRTPSTDDADLLDGLDQLLGGQR</sequence>
<dbReference type="PANTHER" id="PTHR33371">
    <property type="entry name" value="INTERMEMBRANE PHOSPHOLIPID TRANSPORT SYSTEM BINDING PROTEIN MLAD-RELATED"/>
    <property type="match status" value="1"/>
</dbReference>
<evidence type="ECO:0000256" key="1">
    <source>
        <dbReference type="SAM" id="MobiDB-lite"/>
    </source>
</evidence>
<feature type="compositionally biased region" description="Low complexity" evidence="1">
    <location>
        <begin position="405"/>
        <end position="414"/>
    </location>
</feature>
<comment type="caution">
    <text evidence="4">The sequence shown here is derived from an EMBL/GenBank/DDBJ whole genome shotgun (WGS) entry which is preliminary data.</text>
</comment>
<dbReference type="AlphaFoldDB" id="A0A417Y6J4"/>
<feature type="region of interest" description="Disordered" evidence="1">
    <location>
        <begin position="369"/>
        <end position="414"/>
    </location>
</feature>
<dbReference type="NCBIfam" id="TIGR00996">
    <property type="entry name" value="Mtu_fam_mce"/>
    <property type="match status" value="1"/>
</dbReference>
<feature type="domain" description="Mammalian cell entry C-terminal" evidence="3">
    <location>
        <begin position="117"/>
        <end position="294"/>
    </location>
</feature>
<dbReference type="InterPro" id="IPR052336">
    <property type="entry name" value="MlaD_Phospholipid_Transporter"/>
</dbReference>